<dbReference type="AlphaFoldDB" id="A0A3N4HVP3"/>
<reference evidence="1 2" key="1">
    <citation type="journal article" date="2018" name="Nat. Ecol. Evol.">
        <title>Pezizomycetes genomes reveal the molecular basis of ectomycorrhizal truffle lifestyle.</title>
        <authorList>
            <person name="Murat C."/>
            <person name="Payen T."/>
            <person name="Noel B."/>
            <person name="Kuo A."/>
            <person name="Morin E."/>
            <person name="Chen J."/>
            <person name="Kohler A."/>
            <person name="Krizsan K."/>
            <person name="Balestrini R."/>
            <person name="Da Silva C."/>
            <person name="Montanini B."/>
            <person name="Hainaut M."/>
            <person name="Levati E."/>
            <person name="Barry K.W."/>
            <person name="Belfiori B."/>
            <person name="Cichocki N."/>
            <person name="Clum A."/>
            <person name="Dockter R.B."/>
            <person name="Fauchery L."/>
            <person name="Guy J."/>
            <person name="Iotti M."/>
            <person name="Le Tacon F."/>
            <person name="Lindquist E.A."/>
            <person name="Lipzen A."/>
            <person name="Malagnac F."/>
            <person name="Mello A."/>
            <person name="Molinier V."/>
            <person name="Miyauchi S."/>
            <person name="Poulain J."/>
            <person name="Riccioni C."/>
            <person name="Rubini A."/>
            <person name="Sitrit Y."/>
            <person name="Splivallo R."/>
            <person name="Traeger S."/>
            <person name="Wang M."/>
            <person name="Zifcakova L."/>
            <person name="Wipf D."/>
            <person name="Zambonelli A."/>
            <person name="Paolocci F."/>
            <person name="Nowrousian M."/>
            <person name="Ottonello S."/>
            <person name="Baldrian P."/>
            <person name="Spatafora J.W."/>
            <person name="Henrissat B."/>
            <person name="Nagy L.G."/>
            <person name="Aury J.M."/>
            <person name="Wincker P."/>
            <person name="Grigoriev I.V."/>
            <person name="Bonfante P."/>
            <person name="Martin F.M."/>
        </authorList>
    </citation>
    <scope>NUCLEOTIDE SEQUENCE [LARGE SCALE GENOMIC DNA]</scope>
    <source>
        <strain evidence="1 2">RN42</strain>
    </source>
</reference>
<accession>A0A3N4HVP3</accession>
<evidence type="ECO:0000313" key="1">
    <source>
        <dbReference type="EMBL" id="RPA77729.1"/>
    </source>
</evidence>
<sequence>MNFQQDLQSTGMSMDMQQGSALDDVNGLAANVFNGMEEVLQENVPGQGMDWRASSYRNLDHFDIIEQDQLRLGDHEAPSLIREGPIIFFIDTEGEDIIGLQNQERTSSIYLSTAPSALEFEETFGNGHGRSWRGKEKLDEMSMNHHGTHPTDTQLGRHRDIGTPSIAEDAGGIHEHRSQQTQLQLEQGQPPESSVAIVLNFEQPFIPSQPTGTEYATLSIDNSVLPMLLPEPTASIPTTDLLWDRFWRRFWRLVAHYSYFGLLHALPEAEQAVEAHLTANAVKAAKDDRAIRKKQDRYQLNPPFTACF</sequence>
<dbReference type="EMBL" id="ML119721">
    <property type="protein sequence ID" value="RPA77729.1"/>
    <property type="molecule type" value="Genomic_DNA"/>
</dbReference>
<protein>
    <submittedName>
        <fullName evidence="1">Uncharacterized protein</fullName>
    </submittedName>
</protein>
<evidence type="ECO:0000313" key="2">
    <source>
        <dbReference type="Proteomes" id="UP000275078"/>
    </source>
</evidence>
<name>A0A3N4HVP3_ASCIM</name>
<gene>
    <name evidence="1" type="ORF">BJ508DRAFT_164160</name>
</gene>
<organism evidence="1 2">
    <name type="scientific">Ascobolus immersus RN42</name>
    <dbReference type="NCBI Taxonomy" id="1160509"/>
    <lineage>
        <taxon>Eukaryota</taxon>
        <taxon>Fungi</taxon>
        <taxon>Dikarya</taxon>
        <taxon>Ascomycota</taxon>
        <taxon>Pezizomycotina</taxon>
        <taxon>Pezizomycetes</taxon>
        <taxon>Pezizales</taxon>
        <taxon>Ascobolaceae</taxon>
        <taxon>Ascobolus</taxon>
    </lineage>
</organism>
<proteinExistence type="predicted"/>
<dbReference type="Proteomes" id="UP000275078">
    <property type="component" value="Unassembled WGS sequence"/>
</dbReference>
<keyword evidence="2" id="KW-1185">Reference proteome</keyword>